<evidence type="ECO:0000256" key="1">
    <source>
        <dbReference type="SAM" id="MobiDB-lite"/>
    </source>
</evidence>
<protein>
    <submittedName>
        <fullName evidence="2">Uncharacterized protein</fullName>
    </submittedName>
</protein>
<sequence length="66" mass="7073">MNQSLPGAIRPAPGRSSHCRITDQPHSFTSGSMRRAFGAAHAYAGQAKLAIRAAHFIFPVLEIEVA</sequence>
<dbReference type="Proteomes" id="UP000187012">
    <property type="component" value="Unassembled WGS sequence"/>
</dbReference>
<keyword evidence="3" id="KW-1185">Reference proteome</keyword>
<proteinExistence type="predicted"/>
<dbReference type="AlphaFoldDB" id="A0A1N7SML4"/>
<organism evidence="2 3">
    <name type="scientific">Paraburkholderia ribeironis</name>
    <dbReference type="NCBI Taxonomy" id="1247936"/>
    <lineage>
        <taxon>Bacteria</taxon>
        <taxon>Pseudomonadati</taxon>
        <taxon>Pseudomonadota</taxon>
        <taxon>Betaproteobacteria</taxon>
        <taxon>Burkholderiales</taxon>
        <taxon>Burkholderiaceae</taxon>
        <taxon>Paraburkholderia</taxon>
    </lineage>
</organism>
<evidence type="ECO:0000313" key="2">
    <source>
        <dbReference type="EMBL" id="SIT48648.1"/>
    </source>
</evidence>
<gene>
    <name evidence="2" type="ORF">BN2475_1070017</name>
</gene>
<dbReference type="STRING" id="1247936.BN2475_1070017"/>
<reference evidence="2 3" key="1">
    <citation type="submission" date="2016-12" db="EMBL/GenBank/DDBJ databases">
        <authorList>
            <person name="Song W.-J."/>
            <person name="Kurnit D.M."/>
        </authorList>
    </citation>
    <scope>NUCLEOTIDE SEQUENCE [LARGE SCALE GENOMIC DNA]</scope>
    <source>
        <strain evidence="2 3">STM7296</strain>
    </source>
</reference>
<accession>A0A1N7SML4</accession>
<evidence type="ECO:0000313" key="3">
    <source>
        <dbReference type="Proteomes" id="UP000187012"/>
    </source>
</evidence>
<dbReference type="EMBL" id="CYGX02000107">
    <property type="protein sequence ID" value="SIT48648.1"/>
    <property type="molecule type" value="Genomic_DNA"/>
</dbReference>
<name>A0A1N7SML4_9BURK</name>
<feature type="region of interest" description="Disordered" evidence="1">
    <location>
        <begin position="1"/>
        <end position="21"/>
    </location>
</feature>